<sequence>MKFQERRRRHQPATGGAPLPASLHLLSMQIDAAAPACGSAAASCTTRGGRHDVQVTLRAAPPPRVSSLQVYCSSPAPLPSTPYVVATEADVLLLGIAVSGNPVHLNGGYEYFIYRSGPAEMGVGPSSLELLPETSLSLSSSHVGILPCRHGDHSYMVAALCHAYSHSGEYQLHLYNSVIRKWVSRRPLSSSNRHADGYHVNHKVITVGGEYGTMCWVDLWHGILLCDVLREDPQLRYVPLPPPLLPTRELEGCPRTTRDIAFVNGRIRYVELQISVMPGSTAGKGGYVADGWTMGVWSTSATADKDSWHQDYVLKASEVSVTDTTENFELLPTQLADQGSAPPAQSTLEKLHTGHPTLSLQDDQVVYLMTKVDYRDDKAWVLSIDTANKTLRGVADFTADRLPGFSFTYTHCTPLRVPEYASRCKG</sequence>
<reference evidence="1" key="2">
    <citation type="submission" date="2025-09" db="UniProtKB">
        <authorList>
            <consortium name="EnsemblPlants"/>
        </authorList>
    </citation>
    <scope>IDENTIFICATION</scope>
</reference>
<dbReference type="EnsemblPlants" id="AVESA.00010b.r2.5CG0873030.1">
    <property type="protein sequence ID" value="AVESA.00010b.r2.5CG0873030.1.CDS"/>
    <property type="gene ID" value="AVESA.00010b.r2.5CG0873030"/>
</dbReference>
<evidence type="ECO:0000313" key="2">
    <source>
        <dbReference type="Proteomes" id="UP001732700"/>
    </source>
</evidence>
<keyword evidence="2" id="KW-1185">Reference proteome</keyword>
<dbReference type="Proteomes" id="UP001732700">
    <property type="component" value="Chromosome 5C"/>
</dbReference>
<name>A0ACD5XSW1_AVESA</name>
<evidence type="ECO:0000313" key="1">
    <source>
        <dbReference type="EnsemblPlants" id="AVESA.00010b.r2.5CG0873030.1.CDS"/>
    </source>
</evidence>
<organism evidence="1 2">
    <name type="scientific">Avena sativa</name>
    <name type="common">Oat</name>
    <dbReference type="NCBI Taxonomy" id="4498"/>
    <lineage>
        <taxon>Eukaryota</taxon>
        <taxon>Viridiplantae</taxon>
        <taxon>Streptophyta</taxon>
        <taxon>Embryophyta</taxon>
        <taxon>Tracheophyta</taxon>
        <taxon>Spermatophyta</taxon>
        <taxon>Magnoliopsida</taxon>
        <taxon>Liliopsida</taxon>
        <taxon>Poales</taxon>
        <taxon>Poaceae</taxon>
        <taxon>BOP clade</taxon>
        <taxon>Pooideae</taxon>
        <taxon>Poodae</taxon>
        <taxon>Poeae</taxon>
        <taxon>Poeae Chloroplast Group 1 (Aveneae type)</taxon>
        <taxon>Aveninae</taxon>
        <taxon>Avena</taxon>
    </lineage>
</organism>
<protein>
    <submittedName>
        <fullName evidence="1">Uncharacterized protein</fullName>
    </submittedName>
</protein>
<reference evidence="1" key="1">
    <citation type="submission" date="2021-05" db="EMBL/GenBank/DDBJ databases">
        <authorList>
            <person name="Scholz U."/>
            <person name="Mascher M."/>
            <person name="Fiebig A."/>
        </authorList>
    </citation>
    <scope>NUCLEOTIDE SEQUENCE [LARGE SCALE GENOMIC DNA]</scope>
</reference>
<accession>A0ACD5XSW1</accession>
<proteinExistence type="predicted"/>